<evidence type="ECO:0000313" key="1">
    <source>
        <dbReference type="EMBL" id="KAI0301750.1"/>
    </source>
</evidence>
<comment type="caution">
    <text evidence="1">The sequence shown here is derived from an EMBL/GenBank/DDBJ whole genome shotgun (WGS) entry which is preliminary data.</text>
</comment>
<dbReference type="Gene3D" id="3.30.465.10">
    <property type="match status" value="1"/>
</dbReference>
<organism evidence="1 2">
    <name type="scientific">Multifurca ochricompacta</name>
    <dbReference type="NCBI Taxonomy" id="376703"/>
    <lineage>
        <taxon>Eukaryota</taxon>
        <taxon>Fungi</taxon>
        <taxon>Dikarya</taxon>
        <taxon>Basidiomycota</taxon>
        <taxon>Agaricomycotina</taxon>
        <taxon>Agaricomycetes</taxon>
        <taxon>Russulales</taxon>
        <taxon>Russulaceae</taxon>
        <taxon>Multifurca</taxon>
    </lineage>
</organism>
<dbReference type="EMBL" id="WTXG01000013">
    <property type="protein sequence ID" value="KAI0301750.1"/>
    <property type="molecule type" value="Genomic_DNA"/>
</dbReference>
<evidence type="ECO:0000313" key="2">
    <source>
        <dbReference type="Proteomes" id="UP001203297"/>
    </source>
</evidence>
<dbReference type="Gene3D" id="3.40.462.20">
    <property type="match status" value="1"/>
</dbReference>
<protein>
    <submittedName>
        <fullName evidence="1">Uncharacterized protein</fullName>
    </submittedName>
</protein>
<dbReference type="InterPro" id="IPR016169">
    <property type="entry name" value="FAD-bd_PCMH_sub2"/>
</dbReference>
<dbReference type="Proteomes" id="UP001203297">
    <property type="component" value="Unassembled WGS sequence"/>
</dbReference>
<dbReference type="AlphaFoldDB" id="A0AAD4QMN8"/>
<proteinExistence type="predicted"/>
<name>A0AAD4QMN8_9AGAM</name>
<keyword evidence="2" id="KW-1185">Reference proteome</keyword>
<accession>A0AAD4QMN8</accession>
<gene>
    <name evidence="1" type="ORF">B0F90DRAFT_293546</name>
</gene>
<reference evidence="1" key="1">
    <citation type="journal article" date="2022" name="New Phytol.">
        <title>Evolutionary transition to the ectomycorrhizal habit in the genomes of a hyperdiverse lineage of mushroom-forming fungi.</title>
        <authorList>
            <person name="Looney B."/>
            <person name="Miyauchi S."/>
            <person name="Morin E."/>
            <person name="Drula E."/>
            <person name="Courty P.E."/>
            <person name="Kohler A."/>
            <person name="Kuo A."/>
            <person name="LaButti K."/>
            <person name="Pangilinan J."/>
            <person name="Lipzen A."/>
            <person name="Riley R."/>
            <person name="Andreopoulos W."/>
            <person name="He G."/>
            <person name="Johnson J."/>
            <person name="Nolan M."/>
            <person name="Tritt A."/>
            <person name="Barry K.W."/>
            <person name="Grigoriev I.V."/>
            <person name="Nagy L.G."/>
            <person name="Hibbett D."/>
            <person name="Henrissat B."/>
            <person name="Matheny P.B."/>
            <person name="Labbe J."/>
            <person name="Martin F.M."/>
        </authorList>
    </citation>
    <scope>NUCLEOTIDE SEQUENCE</scope>
    <source>
        <strain evidence="1">BPL690</strain>
    </source>
</reference>
<sequence>MLSHGGPSAYPPDRSQTFFSSALGYTWSNSSVDEIMTRAIRKNADNLQAAALKEGQNVAHVVVYPNYSLLDTLLKDMYGNNVNRLGKLKRTIDHKNIMGLAGGFKCGSMSENPTSWLLCDKDIGHYISKL</sequence>